<reference evidence="2" key="1">
    <citation type="submission" date="2022-03" db="EMBL/GenBank/DDBJ databases">
        <authorList>
            <person name="Lindestad O."/>
        </authorList>
    </citation>
    <scope>NUCLEOTIDE SEQUENCE</scope>
</reference>
<keyword evidence="3" id="KW-1185">Reference proteome</keyword>
<comment type="similarity">
    <text evidence="1">Belongs to the NDRG family.</text>
</comment>
<dbReference type="Pfam" id="PF03096">
    <property type="entry name" value="Ndr"/>
    <property type="match status" value="1"/>
</dbReference>
<dbReference type="OrthoDB" id="741027at2759"/>
<evidence type="ECO:0000313" key="3">
    <source>
        <dbReference type="Proteomes" id="UP000838756"/>
    </source>
</evidence>
<dbReference type="InterPro" id="IPR004142">
    <property type="entry name" value="NDRG"/>
</dbReference>
<dbReference type="EMBL" id="CAKXAJ010023911">
    <property type="protein sequence ID" value="CAH2228167.1"/>
    <property type="molecule type" value="Genomic_DNA"/>
</dbReference>
<comment type="caution">
    <text evidence="2">The sequence shown here is derived from an EMBL/GenBank/DDBJ whole genome shotgun (WGS) entry which is preliminary data.</text>
</comment>
<dbReference type="Proteomes" id="UP000838756">
    <property type="component" value="Unassembled WGS sequence"/>
</dbReference>
<dbReference type="PANTHER" id="PTHR11034">
    <property type="entry name" value="N-MYC DOWNSTREAM REGULATED"/>
    <property type="match status" value="1"/>
</dbReference>
<gene>
    <name evidence="2" type="primary">jg19850</name>
    <name evidence="2" type="ORF">PAEG_LOCUS8258</name>
</gene>
<accession>A0A8S4R1Z5</accession>
<protein>
    <submittedName>
        <fullName evidence="2">Jg19850 protein</fullName>
    </submittedName>
</protein>
<dbReference type="InterPro" id="IPR029058">
    <property type="entry name" value="AB_hydrolase_fold"/>
</dbReference>
<organism evidence="2 3">
    <name type="scientific">Pararge aegeria aegeria</name>
    <dbReference type="NCBI Taxonomy" id="348720"/>
    <lineage>
        <taxon>Eukaryota</taxon>
        <taxon>Metazoa</taxon>
        <taxon>Ecdysozoa</taxon>
        <taxon>Arthropoda</taxon>
        <taxon>Hexapoda</taxon>
        <taxon>Insecta</taxon>
        <taxon>Pterygota</taxon>
        <taxon>Neoptera</taxon>
        <taxon>Endopterygota</taxon>
        <taxon>Lepidoptera</taxon>
        <taxon>Glossata</taxon>
        <taxon>Ditrysia</taxon>
        <taxon>Papilionoidea</taxon>
        <taxon>Nymphalidae</taxon>
        <taxon>Satyrinae</taxon>
        <taxon>Satyrini</taxon>
        <taxon>Parargina</taxon>
        <taxon>Pararge</taxon>
    </lineage>
</organism>
<sequence length="84" mass="9157">LRPPVVNLAGAMSPALDDTVALNARLNPSTSTWMKISDSAMPLEEQPAKVSEAFRLFLQGEGYGKPLSTHIKNTHTHIHTANYT</sequence>
<dbReference type="AlphaFoldDB" id="A0A8S4R1Z5"/>
<dbReference type="Gene3D" id="3.40.50.1820">
    <property type="entry name" value="alpha/beta hydrolase"/>
    <property type="match status" value="1"/>
</dbReference>
<name>A0A8S4R1Z5_9NEOP</name>
<evidence type="ECO:0000313" key="2">
    <source>
        <dbReference type="EMBL" id="CAH2228167.1"/>
    </source>
</evidence>
<evidence type="ECO:0000256" key="1">
    <source>
        <dbReference type="ARBA" id="ARBA00005598"/>
    </source>
</evidence>
<proteinExistence type="inferred from homology"/>
<feature type="non-terminal residue" evidence="2">
    <location>
        <position position="1"/>
    </location>
</feature>